<dbReference type="CDD" id="cd03784">
    <property type="entry name" value="GT1_Gtf-like"/>
    <property type="match status" value="1"/>
</dbReference>
<sequence>MGHLHIFLIPMIAHGHMIPTLDMAKLLTSRGLITTIISTPAFSEPIRKAQNSGFSIGLKIIKFPPEKSHLPSNIVSLDQVTSDDLIPKFFKALSLLQEPLEKLIQELSPNCLISDMFLPWTNCCAAKFNIPRLVFHGISYLSLCCSEQMRRHRPFDKVLSDSEQFVLPNLPHEMKFVRTQVSDHLLDQNEFTEIMQQVRDSDWESYGVVVNSFYELEPDYAHYYKRVLGRKAWNIGPLLLYNQGDKGNTERGKKSSIDAHECLAWLDTKQANSVVYVCFGSMVNFTRAQLNEIAYGLEASGQDFIWVVRKREDEEEENDEFLPKGFADRLRGRGLIIRGWAPQVVILGHIAIGAFVTHCGWNSTLEGVCAGVPMVTWPLFAEQFFNEKLVTEVLRIGAPVGSKTWRRVGSEGVDRDAVAKAVEVVMAASEMRSRVGYYKEMAGKAVGEGGSSYDDMSALIEDLSACSHAKERTIEMDGQRN</sequence>
<dbReference type="InterPro" id="IPR035595">
    <property type="entry name" value="UDP_glycos_trans_CS"/>
</dbReference>
<evidence type="ECO:0000313" key="6">
    <source>
        <dbReference type="EMBL" id="GFQ04097.1"/>
    </source>
</evidence>
<evidence type="ECO:0000256" key="4">
    <source>
        <dbReference type="RuleBase" id="RU003718"/>
    </source>
</evidence>
<keyword evidence="3 4" id="KW-0808">Transferase</keyword>
<dbReference type="PANTHER" id="PTHR48047">
    <property type="entry name" value="GLYCOSYLTRANSFERASE"/>
    <property type="match status" value="1"/>
</dbReference>
<protein>
    <recommendedName>
        <fullName evidence="5">Glycosyltransferase</fullName>
        <ecNumber evidence="5">2.4.1.-</ecNumber>
    </recommendedName>
</protein>
<keyword evidence="2 4" id="KW-0328">Glycosyltransferase</keyword>
<proteinExistence type="inferred from homology"/>
<dbReference type="FunFam" id="3.40.50.2000:FF:000071">
    <property type="entry name" value="Glycosyltransferase"/>
    <property type="match status" value="1"/>
</dbReference>
<organism evidence="6 7">
    <name type="scientific">Phtheirospermum japonicum</name>
    <dbReference type="NCBI Taxonomy" id="374723"/>
    <lineage>
        <taxon>Eukaryota</taxon>
        <taxon>Viridiplantae</taxon>
        <taxon>Streptophyta</taxon>
        <taxon>Embryophyta</taxon>
        <taxon>Tracheophyta</taxon>
        <taxon>Spermatophyta</taxon>
        <taxon>Magnoliopsida</taxon>
        <taxon>eudicotyledons</taxon>
        <taxon>Gunneridae</taxon>
        <taxon>Pentapetalae</taxon>
        <taxon>asterids</taxon>
        <taxon>lamiids</taxon>
        <taxon>Lamiales</taxon>
        <taxon>Orobanchaceae</taxon>
        <taxon>Orobanchaceae incertae sedis</taxon>
        <taxon>Phtheirospermum</taxon>
    </lineage>
</organism>
<dbReference type="Pfam" id="PF00201">
    <property type="entry name" value="UDPGT"/>
    <property type="match status" value="1"/>
</dbReference>
<accession>A0A830CXY4</accession>
<dbReference type="PROSITE" id="PS00375">
    <property type="entry name" value="UDPGT"/>
    <property type="match status" value="1"/>
</dbReference>
<evidence type="ECO:0000256" key="2">
    <source>
        <dbReference type="ARBA" id="ARBA00022676"/>
    </source>
</evidence>
<comment type="caution">
    <text evidence="6">The sequence shown here is derived from an EMBL/GenBank/DDBJ whole genome shotgun (WGS) entry which is preliminary data.</text>
</comment>
<dbReference type="Proteomes" id="UP000653305">
    <property type="component" value="Unassembled WGS sequence"/>
</dbReference>
<dbReference type="EMBL" id="BMAC01000907">
    <property type="protein sequence ID" value="GFQ04097.1"/>
    <property type="molecule type" value="Genomic_DNA"/>
</dbReference>
<gene>
    <name evidence="6" type="ORF">PHJA_002553600</name>
</gene>
<dbReference type="AlphaFoldDB" id="A0A830CXY4"/>
<evidence type="ECO:0000256" key="5">
    <source>
        <dbReference type="RuleBase" id="RU362057"/>
    </source>
</evidence>
<evidence type="ECO:0000256" key="3">
    <source>
        <dbReference type="ARBA" id="ARBA00022679"/>
    </source>
</evidence>
<dbReference type="GO" id="GO:0035251">
    <property type="term" value="F:UDP-glucosyltransferase activity"/>
    <property type="evidence" value="ECO:0007669"/>
    <property type="project" value="TreeGrafter"/>
</dbReference>
<evidence type="ECO:0000313" key="7">
    <source>
        <dbReference type="Proteomes" id="UP000653305"/>
    </source>
</evidence>
<evidence type="ECO:0000256" key="1">
    <source>
        <dbReference type="ARBA" id="ARBA00009995"/>
    </source>
</evidence>
<keyword evidence="7" id="KW-1185">Reference proteome</keyword>
<dbReference type="Gene3D" id="3.40.50.2000">
    <property type="entry name" value="Glycogen Phosphorylase B"/>
    <property type="match status" value="2"/>
</dbReference>
<dbReference type="FunFam" id="3.40.50.2000:FF:000047">
    <property type="entry name" value="Glycosyltransferase"/>
    <property type="match status" value="1"/>
</dbReference>
<comment type="similarity">
    <text evidence="1 4">Belongs to the UDP-glycosyltransferase family.</text>
</comment>
<reference evidence="6" key="1">
    <citation type="submission" date="2020-07" db="EMBL/GenBank/DDBJ databases">
        <title>Ethylene signaling mediates host invasion by parasitic plants.</title>
        <authorList>
            <person name="Yoshida S."/>
        </authorList>
    </citation>
    <scope>NUCLEOTIDE SEQUENCE</scope>
    <source>
        <strain evidence="6">Okayama</strain>
    </source>
</reference>
<name>A0A830CXY4_9LAMI</name>
<dbReference type="EC" id="2.4.1.-" evidence="5"/>
<dbReference type="OrthoDB" id="884626at2759"/>
<dbReference type="InterPro" id="IPR002213">
    <property type="entry name" value="UDP_glucos_trans"/>
</dbReference>
<dbReference type="PANTHER" id="PTHR48047:SF45">
    <property type="entry name" value="SCOPOLETIN GLUCOSYLTRANSFERASE-LIKE"/>
    <property type="match status" value="1"/>
</dbReference>
<dbReference type="SUPFAM" id="SSF53756">
    <property type="entry name" value="UDP-Glycosyltransferase/glycogen phosphorylase"/>
    <property type="match status" value="1"/>
</dbReference>